<evidence type="ECO:0000256" key="1">
    <source>
        <dbReference type="SAM" id="Phobius"/>
    </source>
</evidence>
<sequence>MEIYMTTQKNHVLSGSYTIEASLLMGILLPLLVGIIYMGFFLHDRSFLQCAAHETAACASLHADDNSLDAQTAAQKLIAGRTLGTHDISASASEGTRQIAVTYKGTFSFPGLTLPFFGQSASVIRSGVTLSLERPSRRIQKIRGASKVINALRRKRE</sequence>
<dbReference type="InterPro" id="IPR012495">
    <property type="entry name" value="TadE-like_dom"/>
</dbReference>
<dbReference type="Pfam" id="PF07811">
    <property type="entry name" value="TadE"/>
    <property type="match status" value="1"/>
</dbReference>
<comment type="caution">
    <text evidence="3">The sequence shown here is derived from an EMBL/GenBank/DDBJ whole genome shotgun (WGS) entry which is preliminary data.</text>
</comment>
<feature type="domain" description="TadE-like" evidence="2">
    <location>
        <begin position="15"/>
        <end position="56"/>
    </location>
</feature>
<name>C6LET9_9FIRM</name>
<keyword evidence="4" id="KW-1185">Reference proteome</keyword>
<protein>
    <recommendedName>
        <fullName evidence="2">TadE-like domain-containing protein</fullName>
    </recommendedName>
</protein>
<dbReference type="EMBL" id="ACCL02000009">
    <property type="protein sequence ID" value="EET60678.1"/>
    <property type="molecule type" value="Genomic_DNA"/>
</dbReference>
<evidence type="ECO:0000313" key="4">
    <source>
        <dbReference type="Proteomes" id="UP000005561"/>
    </source>
</evidence>
<evidence type="ECO:0000313" key="3">
    <source>
        <dbReference type="EMBL" id="EET60678.1"/>
    </source>
</evidence>
<feature type="transmembrane region" description="Helical" evidence="1">
    <location>
        <begin position="21"/>
        <end position="42"/>
    </location>
</feature>
<evidence type="ECO:0000259" key="2">
    <source>
        <dbReference type="Pfam" id="PF07811"/>
    </source>
</evidence>
<organism evidence="3 4">
    <name type="scientific">Marvinbryantia formatexigens DSM 14469</name>
    <dbReference type="NCBI Taxonomy" id="478749"/>
    <lineage>
        <taxon>Bacteria</taxon>
        <taxon>Bacillati</taxon>
        <taxon>Bacillota</taxon>
        <taxon>Clostridia</taxon>
        <taxon>Lachnospirales</taxon>
        <taxon>Lachnospiraceae</taxon>
        <taxon>Marvinbryantia</taxon>
    </lineage>
</organism>
<dbReference type="AlphaFoldDB" id="C6LET9"/>
<reference evidence="3" key="1">
    <citation type="submission" date="2009-07" db="EMBL/GenBank/DDBJ databases">
        <authorList>
            <person name="Weinstock G."/>
            <person name="Sodergren E."/>
            <person name="Clifton S."/>
            <person name="Fulton L."/>
            <person name="Fulton B."/>
            <person name="Courtney L."/>
            <person name="Fronick C."/>
            <person name="Harrison M."/>
            <person name="Strong C."/>
            <person name="Farmer C."/>
            <person name="Delahaunty K."/>
            <person name="Markovic C."/>
            <person name="Hall O."/>
            <person name="Minx P."/>
            <person name="Tomlinson C."/>
            <person name="Mitreva M."/>
            <person name="Nelson J."/>
            <person name="Hou S."/>
            <person name="Wollam A."/>
            <person name="Pepin K.H."/>
            <person name="Johnson M."/>
            <person name="Bhonagiri V."/>
            <person name="Nash W.E."/>
            <person name="Warren W."/>
            <person name="Chinwalla A."/>
            <person name="Mardis E.R."/>
            <person name="Wilson R.K."/>
        </authorList>
    </citation>
    <scope>NUCLEOTIDE SEQUENCE [LARGE SCALE GENOMIC DNA]</scope>
    <source>
        <strain evidence="3">DSM 14469</strain>
    </source>
</reference>
<keyword evidence="1" id="KW-1133">Transmembrane helix</keyword>
<keyword evidence="1" id="KW-0812">Transmembrane</keyword>
<dbReference type="STRING" id="168384.SAMN05660368_02430"/>
<dbReference type="Proteomes" id="UP000005561">
    <property type="component" value="Unassembled WGS sequence"/>
</dbReference>
<keyword evidence="1" id="KW-0472">Membrane</keyword>
<accession>C6LET9</accession>
<proteinExistence type="predicted"/>
<gene>
    <name evidence="3" type="ORF">BRYFOR_07140</name>
</gene>